<dbReference type="Proteomes" id="UP000789342">
    <property type="component" value="Unassembled WGS sequence"/>
</dbReference>
<protein>
    <submittedName>
        <fullName evidence="1">9007_t:CDS:1</fullName>
    </submittedName>
</protein>
<feature type="non-terminal residue" evidence="1">
    <location>
        <position position="331"/>
    </location>
</feature>
<accession>A0A9N9A3E6</accession>
<reference evidence="1" key="1">
    <citation type="submission" date="2021-06" db="EMBL/GenBank/DDBJ databases">
        <authorList>
            <person name="Kallberg Y."/>
            <person name="Tangrot J."/>
            <person name="Rosling A."/>
        </authorList>
    </citation>
    <scope>NUCLEOTIDE SEQUENCE</scope>
    <source>
        <strain evidence="1">CL551</strain>
    </source>
</reference>
<evidence type="ECO:0000313" key="1">
    <source>
        <dbReference type="EMBL" id="CAG8517715.1"/>
    </source>
</evidence>
<gene>
    <name evidence="1" type="ORF">AMORRO_LOCUS4047</name>
</gene>
<comment type="caution">
    <text evidence="1">The sequence shown here is derived from an EMBL/GenBank/DDBJ whole genome shotgun (WGS) entry which is preliminary data.</text>
</comment>
<proteinExistence type="predicted"/>
<dbReference type="OrthoDB" id="2445699at2759"/>
<sequence>FNGIEQWNLYSIDSIGSIVAQHVILGEKPPYKLIPYIEVLSIQVNKFNKAAVYKACIKKLGKELFVELYIEEERAKILYASNEENQQMDISSIITSNNLEVFALFRFLNPNISLPGCHVLAGHILSSHSEELQRKQAINAKKEEVGNTLAFDGLKNEAEDISGDGTCTIDVVEKIKSFFVHAERDDVKIIAVVTDNTSAYASARLVENVVRVQRYCFSALLCTPSKLTTGTYLGLKICNKRALKALALYYQELHICIITHLEDNEWWQMIEELESHLFPFMAILNHLQYDVVWLSDVLHAFAYFMQLYKDREDSFSKNMIQYIESLWKQWE</sequence>
<evidence type="ECO:0000313" key="2">
    <source>
        <dbReference type="Proteomes" id="UP000789342"/>
    </source>
</evidence>
<organism evidence="1 2">
    <name type="scientific">Acaulospora morrowiae</name>
    <dbReference type="NCBI Taxonomy" id="94023"/>
    <lineage>
        <taxon>Eukaryota</taxon>
        <taxon>Fungi</taxon>
        <taxon>Fungi incertae sedis</taxon>
        <taxon>Mucoromycota</taxon>
        <taxon>Glomeromycotina</taxon>
        <taxon>Glomeromycetes</taxon>
        <taxon>Diversisporales</taxon>
        <taxon>Acaulosporaceae</taxon>
        <taxon>Acaulospora</taxon>
    </lineage>
</organism>
<dbReference type="EMBL" id="CAJVPV010002107">
    <property type="protein sequence ID" value="CAG8517715.1"/>
    <property type="molecule type" value="Genomic_DNA"/>
</dbReference>
<name>A0A9N9A3E6_9GLOM</name>
<keyword evidence="2" id="KW-1185">Reference proteome</keyword>
<dbReference type="AlphaFoldDB" id="A0A9N9A3E6"/>